<dbReference type="InterPro" id="IPR050109">
    <property type="entry name" value="HTH-type_TetR-like_transc_reg"/>
</dbReference>
<proteinExistence type="predicted"/>
<sequence>MPAASPNSRASPFKSDTDREAERSEKRIALLRAAVHLFNERGFHATSLEEVAASLGVTKPVIYHYLGNKDQVAFECVRIGVEQLHAAAADAAAQPGTGLDRLRAFLLRYAAIMMDDFGRGVVRIGDDTLSVPMRARFRALKSEIDAALRAMIDAAVADGSARAADTRLAAFAIAGALNWPSHWHRQDGPQTVEQIAAGLVDFLCDGLSNPRR</sequence>
<evidence type="ECO:0000256" key="3">
    <source>
        <dbReference type="ARBA" id="ARBA00023125"/>
    </source>
</evidence>
<evidence type="ECO:0000256" key="6">
    <source>
        <dbReference type="SAM" id="MobiDB-lite"/>
    </source>
</evidence>
<evidence type="ECO:0000259" key="7">
    <source>
        <dbReference type="PROSITE" id="PS50977"/>
    </source>
</evidence>
<dbReference type="Gene3D" id="1.10.10.60">
    <property type="entry name" value="Homeodomain-like"/>
    <property type="match status" value="1"/>
</dbReference>
<dbReference type="SUPFAM" id="SSF46689">
    <property type="entry name" value="Homeodomain-like"/>
    <property type="match status" value="1"/>
</dbReference>
<gene>
    <name evidence="8" type="ORF">Q5H94_07270</name>
</gene>
<dbReference type="Gene3D" id="1.10.357.10">
    <property type="entry name" value="Tetracycline Repressor, domain 2"/>
    <property type="match status" value="1"/>
</dbReference>
<evidence type="ECO:0000313" key="8">
    <source>
        <dbReference type="EMBL" id="MDO7842120.1"/>
    </source>
</evidence>
<dbReference type="PANTHER" id="PTHR30055:SF175">
    <property type="entry name" value="HTH-TYPE TRANSCRIPTIONAL REPRESSOR KSTR2"/>
    <property type="match status" value="1"/>
</dbReference>
<name>A0ABT8ZYN9_9SPHN</name>
<evidence type="ECO:0000256" key="2">
    <source>
        <dbReference type="ARBA" id="ARBA00023015"/>
    </source>
</evidence>
<organism evidence="8 9">
    <name type="scientific">Sphingomonas immobilis</name>
    <dbReference type="NCBI Taxonomy" id="3063997"/>
    <lineage>
        <taxon>Bacteria</taxon>
        <taxon>Pseudomonadati</taxon>
        <taxon>Pseudomonadota</taxon>
        <taxon>Alphaproteobacteria</taxon>
        <taxon>Sphingomonadales</taxon>
        <taxon>Sphingomonadaceae</taxon>
        <taxon>Sphingomonas</taxon>
    </lineage>
</organism>
<accession>A0ABT8ZYN9</accession>
<feature type="domain" description="HTH tetR-type" evidence="7">
    <location>
        <begin position="24"/>
        <end position="84"/>
    </location>
</feature>
<keyword evidence="3 5" id="KW-0238">DNA-binding</keyword>
<dbReference type="InterPro" id="IPR009057">
    <property type="entry name" value="Homeodomain-like_sf"/>
</dbReference>
<comment type="caution">
    <text evidence="8">The sequence shown here is derived from an EMBL/GenBank/DDBJ whole genome shotgun (WGS) entry which is preliminary data.</text>
</comment>
<evidence type="ECO:0000313" key="9">
    <source>
        <dbReference type="Proteomes" id="UP001176468"/>
    </source>
</evidence>
<dbReference type="PANTHER" id="PTHR30055">
    <property type="entry name" value="HTH-TYPE TRANSCRIPTIONAL REGULATOR RUTR"/>
    <property type="match status" value="1"/>
</dbReference>
<reference evidence="8" key="1">
    <citation type="submission" date="2023-07" db="EMBL/GenBank/DDBJ databases">
        <authorList>
            <person name="Kim M.K."/>
        </authorList>
    </citation>
    <scope>NUCLEOTIDE SEQUENCE</scope>
    <source>
        <strain evidence="8">CA1-15</strain>
    </source>
</reference>
<evidence type="ECO:0000256" key="5">
    <source>
        <dbReference type="PROSITE-ProRule" id="PRU00335"/>
    </source>
</evidence>
<dbReference type="InterPro" id="IPR041490">
    <property type="entry name" value="KstR2_TetR_C"/>
</dbReference>
<evidence type="ECO:0000256" key="4">
    <source>
        <dbReference type="ARBA" id="ARBA00023163"/>
    </source>
</evidence>
<feature type="region of interest" description="Disordered" evidence="6">
    <location>
        <begin position="1"/>
        <end position="20"/>
    </location>
</feature>
<keyword evidence="9" id="KW-1185">Reference proteome</keyword>
<dbReference type="Proteomes" id="UP001176468">
    <property type="component" value="Unassembled WGS sequence"/>
</dbReference>
<dbReference type="Pfam" id="PF00440">
    <property type="entry name" value="TetR_N"/>
    <property type="match status" value="1"/>
</dbReference>
<dbReference type="InterPro" id="IPR036271">
    <property type="entry name" value="Tet_transcr_reg_TetR-rel_C_sf"/>
</dbReference>
<dbReference type="SUPFAM" id="SSF48498">
    <property type="entry name" value="Tetracyclin repressor-like, C-terminal domain"/>
    <property type="match status" value="1"/>
</dbReference>
<dbReference type="EMBL" id="JAUQSZ010000004">
    <property type="protein sequence ID" value="MDO7842120.1"/>
    <property type="molecule type" value="Genomic_DNA"/>
</dbReference>
<feature type="compositionally biased region" description="Polar residues" evidence="6">
    <location>
        <begin position="1"/>
        <end position="10"/>
    </location>
</feature>
<dbReference type="Pfam" id="PF17932">
    <property type="entry name" value="TetR_C_24"/>
    <property type="match status" value="1"/>
</dbReference>
<evidence type="ECO:0000256" key="1">
    <source>
        <dbReference type="ARBA" id="ARBA00022491"/>
    </source>
</evidence>
<dbReference type="InterPro" id="IPR001647">
    <property type="entry name" value="HTH_TetR"/>
</dbReference>
<dbReference type="RefSeq" id="WP_304560589.1">
    <property type="nucleotide sequence ID" value="NZ_JAUQSZ010000004.1"/>
</dbReference>
<dbReference type="PROSITE" id="PS50977">
    <property type="entry name" value="HTH_TETR_2"/>
    <property type="match status" value="1"/>
</dbReference>
<dbReference type="PRINTS" id="PR00455">
    <property type="entry name" value="HTHTETR"/>
</dbReference>
<keyword evidence="2" id="KW-0805">Transcription regulation</keyword>
<keyword evidence="4" id="KW-0804">Transcription</keyword>
<protein>
    <submittedName>
        <fullName evidence="8">TetR/AcrR family transcriptional regulator</fullName>
    </submittedName>
</protein>
<feature type="DNA-binding region" description="H-T-H motif" evidence="5">
    <location>
        <begin position="47"/>
        <end position="66"/>
    </location>
</feature>
<keyword evidence="1" id="KW-0678">Repressor</keyword>